<feature type="transmembrane region" description="Helical" evidence="1">
    <location>
        <begin position="347"/>
        <end position="366"/>
    </location>
</feature>
<evidence type="ECO:0008006" key="5">
    <source>
        <dbReference type="Google" id="ProtNLM"/>
    </source>
</evidence>
<sequence length="371" mass="39308">MLKSLRSLCIALALLSQPATAHEVLPAIGDFQQTGETLTVDIRTNLEGFVAGIDLTATADTNAAPQAADYDSLRALAPQALESRFRSFWPRMAPRVFVRIDGADQPLTLTGVSVPEVGDVSLPRASTISFTAPVPAGATSVQIGWAAQFGALVIRQNGVDKPYDGYLEAGAMSDPISLSGGDRMSPTQAFAAYIPIGFDHIVPKGLDHILFVLGLFFLSTRLRPLLWQVSAFTLAHTVTLGLGALGYVTVPASIVEPIIAASIVFVAVENILTDGLSRWRPFVVFAFGLLHGLGFASVLGEIGLPEGGFFPALIGFNVGVELGQLAVITAAFLLVGLWFGAKPWYRARISIPASGAIAAVGAFWFFQRILG</sequence>
<keyword evidence="1" id="KW-0472">Membrane</keyword>
<dbReference type="AlphaFoldDB" id="A0A2S0UQF2"/>
<dbReference type="Pfam" id="PF13795">
    <property type="entry name" value="HupE_UreJ_2"/>
    <property type="match status" value="1"/>
</dbReference>
<feature type="signal peptide" evidence="2">
    <location>
        <begin position="1"/>
        <end position="21"/>
    </location>
</feature>
<evidence type="ECO:0000256" key="2">
    <source>
        <dbReference type="SAM" id="SignalP"/>
    </source>
</evidence>
<reference evidence="3 4" key="1">
    <citation type="submission" date="2018-04" db="EMBL/GenBank/DDBJ databases">
        <title>Genome sequencing of Gemmobacter.</title>
        <authorList>
            <person name="Yi H."/>
            <person name="Baek M.-G."/>
        </authorList>
    </citation>
    <scope>NUCLEOTIDE SEQUENCE [LARGE SCALE GENOMIC DNA]</scope>
    <source>
        <strain evidence="3 4">HYN0069</strain>
    </source>
</reference>
<feature type="transmembrane region" description="Helical" evidence="1">
    <location>
        <begin position="254"/>
        <end position="272"/>
    </location>
</feature>
<keyword evidence="2" id="KW-0732">Signal</keyword>
<feature type="transmembrane region" description="Helical" evidence="1">
    <location>
        <begin position="284"/>
        <end position="302"/>
    </location>
</feature>
<keyword evidence="4" id="KW-1185">Reference proteome</keyword>
<feature type="transmembrane region" description="Helical" evidence="1">
    <location>
        <begin position="322"/>
        <end position="340"/>
    </location>
</feature>
<dbReference type="OrthoDB" id="9808870at2"/>
<dbReference type="RefSeq" id="WP_108436829.1">
    <property type="nucleotide sequence ID" value="NZ_CP028918.1"/>
</dbReference>
<evidence type="ECO:0000313" key="3">
    <source>
        <dbReference type="EMBL" id="AWB50017.1"/>
    </source>
</evidence>
<dbReference type="EMBL" id="CP028918">
    <property type="protein sequence ID" value="AWB50017.1"/>
    <property type="molecule type" value="Genomic_DNA"/>
</dbReference>
<dbReference type="Proteomes" id="UP000244496">
    <property type="component" value="Chromosome"/>
</dbReference>
<accession>A0A2S0UQF2</accession>
<protein>
    <recommendedName>
        <fullName evidence="5">HupE / UreJ protein</fullName>
    </recommendedName>
</protein>
<evidence type="ECO:0000256" key="1">
    <source>
        <dbReference type="SAM" id="Phobius"/>
    </source>
</evidence>
<keyword evidence="1" id="KW-1133">Transmembrane helix</keyword>
<name>A0A2S0UQF2_9RHOB</name>
<feature type="chain" id="PRO_5015783030" description="HupE / UreJ protein" evidence="2">
    <location>
        <begin position="22"/>
        <end position="371"/>
    </location>
</feature>
<evidence type="ECO:0000313" key="4">
    <source>
        <dbReference type="Proteomes" id="UP000244496"/>
    </source>
</evidence>
<proteinExistence type="predicted"/>
<dbReference type="InterPro" id="IPR032809">
    <property type="entry name" value="Put_HupE_UreJ"/>
</dbReference>
<dbReference type="KEGG" id="geh:HYN69_17255"/>
<keyword evidence="1" id="KW-0812">Transmembrane</keyword>
<gene>
    <name evidence="3" type="ORF">HYN69_17255</name>
</gene>
<organism evidence="3 4">
    <name type="scientific">Paragemmobacter aquarius</name>
    <dbReference type="NCBI Taxonomy" id="2169400"/>
    <lineage>
        <taxon>Bacteria</taxon>
        <taxon>Pseudomonadati</taxon>
        <taxon>Pseudomonadota</taxon>
        <taxon>Alphaproteobacteria</taxon>
        <taxon>Rhodobacterales</taxon>
        <taxon>Paracoccaceae</taxon>
        <taxon>Paragemmobacter</taxon>
    </lineage>
</organism>